<protein>
    <recommendedName>
        <fullName evidence="3">adenosine deaminase</fullName>
        <ecNumber evidence="3">3.5.4.4</ecNumber>
    </recommendedName>
</protein>
<gene>
    <name evidence="8" type="ORF">AMQ22_01872</name>
</gene>
<comment type="similarity">
    <text evidence="2">Belongs to the metallo-dependent hydrolases superfamily. Adenosine and AMP deaminases family.</text>
</comment>
<keyword evidence="6" id="KW-0862">Zinc</keyword>
<evidence type="ECO:0000256" key="1">
    <source>
        <dbReference type="ARBA" id="ARBA00001947"/>
    </source>
</evidence>
<dbReference type="InterPro" id="IPR006330">
    <property type="entry name" value="Ado/ade_deaminase"/>
</dbReference>
<dbReference type="GO" id="GO:0046103">
    <property type="term" value="P:inosine biosynthetic process"/>
    <property type="evidence" value="ECO:0007669"/>
    <property type="project" value="TreeGrafter"/>
</dbReference>
<evidence type="ECO:0000313" key="8">
    <source>
        <dbReference type="EMBL" id="KYC48403.1"/>
    </source>
</evidence>
<comment type="caution">
    <text evidence="8">The sequence shown here is derived from an EMBL/GenBank/DDBJ whole genome shotgun (WGS) entry which is preliminary data.</text>
</comment>
<reference evidence="8 9" key="1">
    <citation type="journal article" date="2016" name="ISME J.">
        <title>Chasing the elusive Euryarchaeota class WSA2: genomes reveal a uniquely fastidious methyl-reducing methanogen.</title>
        <authorList>
            <person name="Nobu M.K."/>
            <person name="Narihiro T."/>
            <person name="Kuroda K."/>
            <person name="Mei R."/>
            <person name="Liu W.T."/>
        </authorList>
    </citation>
    <scope>NUCLEOTIDE SEQUENCE [LARGE SCALE GENOMIC DNA]</scope>
    <source>
        <strain evidence="8">U1lsi0528_Bin055</strain>
    </source>
</reference>
<evidence type="ECO:0000256" key="4">
    <source>
        <dbReference type="ARBA" id="ARBA00022723"/>
    </source>
</evidence>
<evidence type="ECO:0000256" key="5">
    <source>
        <dbReference type="ARBA" id="ARBA00022801"/>
    </source>
</evidence>
<evidence type="ECO:0000313" key="9">
    <source>
        <dbReference type="Proteomes" id="UP000075398"/>
    </source>
</evidence>
<dbReference type="EC" id="3.5.4.4" evidence="3"/>
<dbReference type="GO" id="GO:0046872">
    <property type="term" value="F:metal ion binding"/>
    <property type="evidence" value="ECO:0007669"/>
    <property type="project" value="UniProtKB-KW"/>
</dbReference>
<dbReference type="PANTHER" id="PTHR11409">
    <property type="entry name" value="ADENOSINE DEAMINASE"/>
    <property type="match status" value="1"/>
</dbReference>
<dbReference type="Proteomes" id="UP000075398">
    <property type="component" value="Unassembled WGS sequence"/>
</dbReference>
<dbReference type="AlphaFoldDB" id="A0A150ITV6"/>
<evidence type="ECO:0000256" key="3">
    <source>
        <dbReference type="ARBA" id="ARBA00012784"/>
    </source>
</evidence>
<dbReference type="EMBL" id="LNGC01000132">
    <property type="protein sequence ID" value="KYC48403.1"/>
    <property type="molecule type" value="Genomic_DNA"/>
</dbReference>
<evidence type="ECO:0000259" key="7">
    <source>
        <dbReference type="Pfam" id="PF00962"/>
    </source>
</evidence>
<dbReference type="InterPro" id="IPR032466">
    <property type="entry name" value="Metal_Hydrolase"/>
</dbReference>
<comment type="cofactor">
    <cofactor evidence="1">
        <name>Zn(2+)</name>
        <dbReference type="ChEBI" id="CHEBI:29105"/>
    </cofactor>
</comment>
<dbReference type="PANTHER" id="PTHR11409:SF43">
    <property type="entry name" value="ADENOSINE DEAMINASE"/>
    <property type="match status" value="1"/>
</dbReference>
<keyword evidence="4" id="KW-0479">Metal-binding</keyword>
<evidence type="ECO:0000256" key="2">
    <source>
        <dbReference type="ARBA" id="ARBA00006676"/>
    </source>
</evidence>
<dbReference type="Gene3D" id="3.20.20.140">
    <property type="entry name" value="Metal-dependent hydrolases"/>
    <property type="match status" value="1"/>
</dbReference>
<sequence>MELMEDIFQTATYPEMLAGVDLAGNEKQMPPERLREAFELVMDRCQHITIHAGENEEVKNIWQAVYYLHAERIGHGLTLKNDPDLMQKFIDRGIALEMCPSSNIQIIVPELTEYPLKYYLEKGVPVTLNTDNPGISRTNLTREYLTAASLTPGGLSILQILQIVKNGFSAAFLPLPEREELLLSVEEELYRNSIPLLEEG</sequence>
<dbReference type="SUPFAM" id="SSF51556">
    <property type="entry name" value="Metallo-dependent hydrolases"/>
    <property type="match status" value="1"/>
</dbReference>
<dbReference type="Pfam" id="PF00962">
    <property type="entry name" value="A_deaminase"/>
    <property type="match status" value="1"/>
</dbReference>
<dbReference type="GO" id="GO:0043103">
    <property type="term" value="P:hypoxanthine salvage"/>
    <property type="evidence" value="ECO:0007669"/>
    <property type="project" value="TreeGrafter"/>
</dbReference>
<name>A0A150ITV6_9EURY</name>
<proteinExistence type="inferred from homology"/>
<accession>A0A150ITV6</accession>
<evidence type="ECO:0000256" key="6">
    <source>
        <dbReference type="ARBA" id="ARBA00022833"/>
    </source>
</evidence>
<keyword evidence="5" id="KW-0378">Hydrolase</keyword>
<organism evidence="8 9">
    <name type="scientific">Candidatus Methanofastidiosum methylothiophilum</name>
    <dbReference type="NCBI Taxonomy" id="1705564"/>
    <lineage>
        <taxon>Archaea</taxon>
        <taxon>Methanobacteriati</taxon>
        <taxon>Methanobacteriota</taxon>
        <taxon>Stenosarchaea group</taxon>
        <taxon>Candidatus Methanofastidiosia</taxon>
        <taxon>Candidatus Methanofastidiosales</taxon>
        <taxon>Candidatus Methanofastidiosaceae</taxon>
        <taxon>Candidatus Methanofastidiosum</taxon>
    </lineage>
</organism>
<dbReference type="GO" id="GO:0005829">
    <property type="term" value="C:cytosol"/>
    <property type="evidence" value="ECO:0007669"/>
    <property type="project" value="TreeGrafter"/>
</dbReference>
<dbReference type="GO" id="GO:0004000">
    <property type="term" value="F:adenosine deaminase activity"/>
    <property type="evidence" value="ECO:0007669"/>
    <property type="project" value="TreeGrafter"/>
</dbReference>
<dbReference type="InterPro" id="IPR001365">
    <property type="entry name" value="A_deaminase_dom"/>
</dbReference>
<feature type="domain" description="Adenosine deaminase" evidence="7">
    <location>
        <begin position="14"/>
        <end position="186"/>
    </location>
</feature>
<dbReference type="GO" id="GO:0006154">
    <property type="term" value="P:adenosine catabolic process"/>
    <property type="evidence" value="ECO:0007669"/>
    <property type="project" value="TreeGrafter"/>
</dbReference>